<reference evidence="2 3" key="1">
    <citation type="submission" date="2017-12" db="EMBL/GenBank/DDBJ databases">
        <title>Phylogenetic diversity of female urinary microbiome.</title>
        <authorList>
            <person name="Thomas-White K."/>
            <person name="Wolfe A.J."/>
        </authorList>
    </citation>
    <scope>NUCLEOTIDE SEQUENCE [LARGE SCALE GENOMIC DNA]</scope>
    <source>
        <strain evidence="2 3">UMB0319</strain>
    </source>
</reference>
<organism evidence="2 3">
    <name type="scientific">Actinomyces urogenitalis</name>
    <dbReference type="NCBI Taxonomy" id="103621"/>
    <lineage>
        <taxon>Bacteria</taxon>
        <taxon>Bacillati</taxon>
        <taxon>Actinomycetota</taxon>
        <taxon>Actinomycetes</taxon>
        <taxon>Actinomycetales</taxon>
        <taxon>Actinomycetaceae</taxon>
        <taxon>Actinomyces</taxon>
    </lineage>
</organism>
<sequence length="222" mass="23585">MPRLIRLDSPFYRAWSSAADLVVVNILTLLACLPVLTAGAALTACARVTMEMAREEDSYTVRTWWRSFRGNLAQSLVWWLPVLVLGALAGAMNLWLGQAEIAGASADGAGLSPTLLAVMRGLVMAGGLIVVGVLVWLVPLVAFFENTVGSHVANAARLAVGHLGRTVVCLVLLAVPTAVLALLPVSRLALGWFMVLLGVAFLGYLVALVQRRVIDALREAAC</sequence>
<dbReference type="InterPro" id="IPR006938">
    <property type="entry name" value="DUF624"/>
</dbReference>
<feature type="transmembrane region" description="Helical" evidence="1">
    <location>
        <begin position="163"/>
        <end position="183"/>
    </location>
</feature>
<dbReference type="GeneID" id="81709108"/>
<feature type="transmembrane region" description="Helical" evidence="1">
    <location>
        <begin position="117"/>
        <end position="142"/>
    </location>
</feature>
<protein>
    <submittedName>
        <fullName evidence="2">DUF624 domain-containing protein</fullName>
    </submittedName>
</protein>
<keyword evidence="1" id="KW-1133">Transmembrane helix</keyword>
<dbReference type="RefSeq" id="WP_006548086.1">
    <property type="nucleotide sequence ID" value="NZ_CP136961.1"/>
</dbReference>
<keyword evidence="1" id="KW-0472">Membrane</keyword>
<name>A0A2I1KR45_9ACTO</name>
<dbReference type="AlphaFoldDB" id="A0A2I1KR45"/>
<accession>A0A2I1KR45</accession>
<evidence type="ECO:0000256" key="1">
    <source>
        <dbReference type="SAM" id="Phobius"/>
    </source>
</evidence>
<dbReference type="EMBL" id="PKHA01000011">
    <property type="protein sequence ID" value="PKY98099.1"/>
    <property type="molecule type" value="Genomic_DNA"/>
</dbReference>
<keyword evidence="1" id="KW-0812">Transmembrane</keyword>
<dbReference type="Pfam" id="PF04854">
    <property type="entry name" value="DUF624"/>
    <property type="match status" value="1"/>
</dbReference>
<dbReference type="PROSITE" id="PS51257">
    <property type="entry name" value="PROKAR_LIPOPROTEIN"/>
    <property type="match status" value="1"/>
</dbReference>
<evidence type="ECO:0000313" key="3">
    <source>
        <dbReference type="Proteomes" id="UP000234778"/>
    </source>
</evidence>
<feature type="transmembrane region" description="Helical" evidence="1">
    <location>
        <begin position="76"/>
        <end position="97"/>
    </location>
</feature>
<proteinExistence type="predicted"/>
<feature type="transmembrane region" description="Helical" evidence="1">
    <location>
        <begin position="22"/>
        <end position="45"/>
    </location>
</feature>
<comment type="caution">
    <text evidence="2">The sequence shown here is derived from an EMBL/GenBank/DDBJ whole genome shotgun (WGS) entry which is preliminary data.</text>
</comment>
<dbReference type="Proteomes" id="UP000234778">
    <property type="component" value="Unassembled WGS sequence"/>
</dbReference>
<gene>
    <name evidence="2" type="ORF">CYJ26_09190</name>
</gene>
<feature type="transmembrane region" description="Helical" evidence="1">
    <location>
        <begin position="189"/>
        <end position="209"/>
    </location>
</feature>
<evidence type="ECO:0000313" key="2">
    <source>
        <dbReference type="EMBL" id="PKY98099.1"/>
    </source>
</evidence>